<dbReference type="CDD" id="cd18140">
    <property type="entry name" value="HLD_clamp_RFC"/>
    <property type="match status" value="1"/>
</dbReference>
<dbReference type="OrthoDB" id="4199794at2759"/>
<evidence type="ECO:0000259" key="5">
    <source>
        <dbReference type="SMART" id="SM00382"/>
    </source>
</evidence>
<keyword evidence="4" id="KW-0067">ATP-binding</keyword>
<dbReference type="PANTHER" id="PTHR11669">
    <property type="entry name" value="REPLICATION FACTOR C / DNA POLYMERASE III GAMMA-TAU SUBUNIT"/>
    <property type="match status" value="1"/>
</dbReference>
<dbReference type="eggNOG" id="KOG0989">
    <property type="taxonomic scope" value="Eukaryota"/>
</dbReference>
<dbReference type="GO" id="GO:0003689">
    <property type="term" value="F:DNA clamp loader activity"/>
    <property type="evidence" value="ECO:0007669"/>
    <property type="project" value="TreeGrafter"/>
</dbReference>
<dbReference type="EMBL" id="CM000605">
    <property type="protein sequence ID" value="EEC51132.1"/>
    <property type="molecule type" value="Genomic_DNA"/>
</dbReference>
<dbReference type="SMART" id="SM00382">
    <property type="entry name" value="AAA"/>
    <property type="match status" value="1"/>
</dbReference>
<dbReference type="Gene3D" id="3.40.50.300">
    <property type="entry name" value="P-loop containing nucleotide triphosphate hydrolases"/>
    <property type="match status" value="1"/>
</dbReference>
<dbReference type="KEGG" id="pti:PHATRDRAFT_9547"/>
<dbReference type="FunFam" id="3.40.50.300:FF:000129">
    <property type="entry name" value="Replication factor C subunit 5"/>
    <property type="match status" value="1"/>
</dbReference>
<dbReference type="GO" id="GO:0005634">
    <property type="term" value="C:nucleus"/>
    <property type="evidence" value="ECO:0007669"/>
    <property type="project" value="TreeGrafter"/>
</dbReference>
<dbReference type="RefSeq" id="XP_002176669.1">
    <property type="nucleotide sequence ID" value="XM_002176633.1"/>
</dbReference>
<dbReference type="GO" id="GO:0006261">
    <property type="term" value="P:DNA-templated DNA replication"/>
    <property type="evidence" value="ECO:0007669"/>
    <property type="project" value="TreeGrafter"/>
</dbReference>
<dbReference type="InterPro" id="IPR013748">
    <property type="entry name" value="Rep_factorC_C"/>
</dbReference>
<dbReference type="GO" id="GO:0005524">
    <property type="term" value="F:ATP binding"/>
    <property type="evidence" value="ECO:0007669"/>
    <property type="project" value="UniProtKB-KW"/>
</dbReference>
<protein>
    <recommendedName>
        <fullName evidence="5">AAA+ ATPase domain-containing protein</fullName>
    </recommendedName>
</protein>
<dbReference type="Gene3D" id="1.10.8.60">
    <property type="match status" value="1"/>
</dbReference>
<dbReference type="PANTHER" id="PTHR11669:SF20">
    <property type="entry name" value="REPLICATION FACTOR C SUBUNIT 4"/>
    <property type="match status" value="1"/>
</dbReference>
<keyword evidence="3" id="KW-0547">Nucleotide-binding</keyword>
<evidence type="ECO:0000256" key="3">
    <source>
        <dbReference type="ARBA" id="ARBA00022741"/>
    </source>
</evidence>
<dbReference type="InterPro" id="IPR003959">
    <property type="entry name" value="ATPase_AAA_core"/>
</dbReference>
<evidence type="ECO:0000256" key="2">
    <source>
        <dbReference type="ARBA" id="ARBA00022705"/>
    </source>
</evidence>
<proteinExistence type="inferred from homology"/>
<evidence type="ECO:0000256" key="1">
    <source>
        <dbReference type="ARBA" id="ARBA00005378"/>
    </source>
</evidence>
<reference evidence="6 7" key="1">
    <citation type="journal article" date="2008" name="Nature">
        <title>The Phaeodactylum genome reveals the evolutionary history of diatom genomes.</title>
        <authorList>
            <person name="Bowler C."/>
            <person name="Allen A.E."/>
            <person name="Badger J.H."/>
            <person name="Grimwood J."/>
            <person name="Jabbari K."/>
            <person name="Kuo A."/>
            <person name="Maheswari U."/>
            <person name="Martens C."/>
            <person name="Maumus F."/>
            <person name="Otillar R.P."/>
            <person name="Rayko E."/>
            <person name="Salamov A."/>
            <person name="Vandepoele K."/>
            <person name="Beszteri B."/>
            <person name="Gruber A."/>
            <person name="Heijde M."/>
            <person name="Katinka M."/>
            <person name="Mock T."/>
            <person name="Valentin K."/>
            <person name="Verret F."/>
            <person name="Berges J.A."/>
            <person name="Brownlee C."/>
            <person name="Cadoret J.P."/>
            <person name="Chiovitti A."/>
            <person name="Choi C.J."/>
            <person name="Coesel S."/>
            <person name="De Martino A."/>
            <person name="Detter J.C."/>
            <person name="Durkin C."/>
            <person name="Falciatore A."/>
            <person name="Fournet J."/>
            <person name="Haruta M."/>
            <person name="Huysman M.J."/>
            <person name="Jenkins B.D."/>
            <person name="Jiroutova K."/>
            <person name="Jorgensen R.E."/>
            <person name="Joubert Y."/>
            <person name="Kaplan A."/>
            <person name="Kroger N."/>
            <person name="Kroth P.G."/>
            <person name="La Roche J."/>
            <person name="Lindquist E."/>
            <person name="Lommer M."/>
            <person name="Martin-Jezequel V."/>
            <person name="Lopez P.J."/>
            <person name="Lucas S."/>
            <person name="Mangogna M."/>
            <person name="McGinnis K."/>
            <person name="Medlin L.K."/>
            <person name="Montsant A."/>
            <person name="Oudot-Le Secq M.P."/>
            <person name="Napoli C."/>
            <person name="Obornik M."/>
            <person name="Parker M.S."/>
            <person name="Petit J.L."/>
            <person name="Porcel B.M."/>
            <person name="Poulsen N."/>
            <person name="Robison M."/>
            <person name="Rychlewski L."/>
            <person name="Rynearson T.A."/>
            <person name="Schmutz J."/>
            <person name="Shapiro H."/>
            <person name="Siaut M."/>
            <person name="Stanley M."/>
            <person name="Sussman M.R."/>
            <person name="Taylor A.R."/>
            <person name="Vardi A."/>
            <person name="von Dassow P."/>
            <person name="Vyverman W."/>
            <person name="Willis A."/>
            <person name="Wyrwicz L.S."/>
            <person name="Rokhsar D.S."/>
            <person name="Weissenbach J."/>
            <person name="Armbrust E.V."/>
            <person name="Green B.R."/>
            <person name="Van de Peer Y."/>
            <person name="Grigoriev I.V."/>
        </authorList>
    </citation>
    <scope>NUCLEOTIDE SEQUENCE [LARGE SCALE GENOMIC DNA]</scope>
    <source>
        <strain evidence="6 7">CCAP 1055/1</strain>
    </source>
</reference>
<keyword evidence="2" id="KW-0235">DNA replication</keyword>
<gene>
    <name evidence="6" type="primary">RFC4</name>
    <name evidence="6" type="ORF">PHATRDRAFT_9547</name>
</gene>
<evidence type="ECO:0000313" key="7">
    <source>
        <dbReference type="Proteomes" id="UP000000759"/>
    </source>
</evidence>
<dbReference type="InterPro" id="IPR047854">
    <property type="entry name" value="RFC_lid"/>
</dbReference>
<dbReference type="GO" id="GO:0006281">
    <property type="term" value="P:DNA repair"/>
    <property type="evidence" value="ECO:0007669"/>
    <property type="project" value="TreeGrafter"/>
</dbReference>
<dbReference type="GeneID" id="7196349"/>
<dbReference type="InterPro" id="IPR050238">
    <property type="entry name" value="DNA_Rep/Repair_Clamp_Loader"/>
</dbReference>
<dbReference type="GO" id="GO:0005663">
    <property type="term" value="C:DNA replication factor C complex"/>
    <property type="evidence" value="ECO:0007669"/>
    <property type="project" value="TreeGrafter"/>
</dbReference>
<accession>B7FP94</accession>
<comment type="similarity">
    <text evidence="1">Belongs to the activator 1 small subunits family.</text>
</comment>
<dbReference type="SUPFAM" id="SSF52540">
    <property type="entry name" value="P-loop containing nucleoside triphosphate hydrolases"/>
    <property type="match status" value="1"/>
</dbReference>
<dbReference type="CDD" id="cd00009">
    <property type="entry name" value="AAA"/>
    <property type="match status" value="1"/>
</dbReference>
<dbReference type="InterPro" id="IPR027417">
    <property type="entry name" value="P-loop_NTPase"/>
</dbReference>
<dbReference type="InterPro" id="IPR008921">
    <property type="entry name" value="DNA_pol3_clamp-load_cplx_C"/>
</dbReference>
<sequence length="350" mass="38712">MSDELATQPTLVQDNRPWVERYRPKSLQEVSHQTEVVATLQNAVTTGRLPHLLLYGPPGSGKTSVALALCRQLWHPSQWRRRVLELNASDERGISVVRNKIKHFASLTVAKGNNDMENYPNPPFKIIILDEADTVTPDAQAALRRIIEAHSKITRFILICNYVTRVIEPLASRCAKFRFQSLPPSSMKARLEWIANEQNCSESEKDLLDDILEYADGDMRQAVTTLQSVHSLAAGGAKVDKAALAEIAGLPPPAIVDMLWTALLSNSFDTMEKVVETLSAEGFSAQLLLSALVPKLVTDQDLNELSKAELAIRIAEAEKNMIEGGDEQLQLLTVCSLAVSCFEQSKTINQ</sequence>
<dbReference type="PaxDb" id="2850-Phatr9547"/>
<dbReference type="SUPFAM" id="SSF48019">
    <property type="entry name" value="post-AAA+ oligomerization domain-like"/>
    <property type="match status" value="1"/>
</dbReference>
<dbReference type="Proteomes" id="UP000000759">
    <property type="component" value="Chromosome 1"/>
</dbReference>
<dbReference type="GO" id="GO:0016887">
    <property type="term" value="F:ATP hydrolysis activity"/>
    <property type="evidence" value="ECO:0007669"/>
    <property type="project" value="InterPro"/>
</dbReference>
<dbReference type="FunCoup" id="B7FP94">
    <property type="interactions" value="328"/>
</dbReference>
<dbReference type="Gene3D" id="1.20.272.10">
    <property type="match status" value="1"/>
</dbReference>
<organism evidence="6 7">
    <name type="scientific">Phaeodactylum tricornutum (strain CCAP 1055/1)</name>
    <dbReference type="NCBI Taxonomy" id="556484"/>
    <lineage>
        <taxon>Eukaryota</taxon>
        <taxon>Sar</taxon>
        <taxon>Stramenopiles</taxon>
        <taxon>Ochrophyta</taxon>
        <taxon>Bacillariophyta</taxon>
        <taxon>Bacillariophyceae</taxon>
        <taxon>Bacillariophycidae</taxon>
        <taxon>Naviculales</taxon>
        <taxon>Phaeodactylaceae</taxon>
        <taxon>Phaeodactylum</taxon>
    </lineage>
</organism>
<dbReference type="Pfam" id="PF00004">
    <property type="entry name" value="AAA"/>
    <property type="match status" value="1"/>
</dbReference>
<dbReference type="GO" id="GO:0003677">
    <property type="term" value="F:DNA binding"/>
    <property type="evidence" value="ECO:0007669"/>
    <property type="project" value="InterPro"/>
</dbReference>
<name>B7FP94_PHATC</name>
<dbReference type="HOGENOM" id="CLU_042324_1_0_1"/>
<dbReference type="InParanoid" id="B7FP94"/>
<evidence type="ECO:0000313" key="6">
    <source>
        <dbReference type="EMBL" id="EEC51132.1"/>
    </source>
</evidence>
<evidence type="ECO:0000256" key="4">
    <source>
        <dbReference type="ARBA" id="ARBA00022840"/>
    </source>
</evidence>
<dbReference type="Pfam" id="PF08542">
    <property type="entry name" value="Rep_fac_C"/>
    <property type="match status" value="1"/>
</dbReference>
<dbReference type="STRING" id="556484.B7FP94"/>
<reference evidence="7" key="2">
    <citation type="submission" date="2008-08" db="EMBL/GenBank/DDBJ databases">
        <authorList>
            <consortium name="Diatom Consortium"/>
            <person name="Grigoriev I."/>
            <person name="Grimwood J."/>
            <person name="Kuo A."/>
            <person name="Otillar R.P."/>
            <person name="Salamov A."/>
            <person name="Detter J.C."/>
            <person name="Lindquist E."/>
            <person name="Shapiro H."/>
            <person name="Lucas S."/>
            <person name="Glavina del Rio T."/>
            <person name="Pitluck S."/>
            <person name="Rokhsar D."/>
            <person name="Bowler C."/>
        </authorList>
    </citation>
    <scope>GENOME REANNOTATION</scope>
    <source>
        <strain evidence="7">CCAP 1055/1</strain>
    </source>
</reference>
<keyword evidence="7" id="KW-1185">Reference proteome</keyword>
<dbReference type="InterPro" id="IPR003593">
    <property type="entry name" value="AAA+_ATPase"/>
</dbReference>
<feature type="domain" description="AAA+ ATPase" evidence="5">
    <location>
        <begin position="48"/>
        <end position="185"/>
    </location>
</feature>
<dbReference type="AlphaFoldDB" id="B7FP94"/>